<protein>
    <submittedName>
        <fullName evidence="2">Putative transport protein</fullName>
    </submittedName>
</protein>
<reference evidence="2" key="1">
    <citation type="journal article" date="2003" name="J. Bacteriol.">
        <title>Identification and characterization of phytoplasmal genes, employing a novel method of isolating phytoplasmal genomic DNA.</title>
        <authorList>
            <person name="Melamed S."/>
            <person name="Tanne E."/>
            <person name="Ben-Haim R."/>
            <person name="Edelbaum O."/>
            <person name="Yogev D."/>
            <person name="Sela I."/>
        </authorList>
    </citation>
    <scope>NUCLEOTIDE SEQUENCE</scope>
</reference>
<keyword evidence="1" id="KW-0472">Membrane</keyword>
<feature type="transmembrane region" description="Helical" evidence="1">
    <location>
        <begin position="18"/>
        <end position="39"/>
    </location>
</feature>
<evidence type="ECO:0000313" key="2">
    <source>
        <dbReference type="EMBL" id="AAO61977.1"/>
    </source>
</evidence>
<feature type="non-terminal residue" evidence="2">
    <location>
        <position position="44"/>
    </location>
</feature>
<keyword evidence="1" id="KW-0812">Transmembrane</keyword>
<dbReference type="AlphaFoldDB" id="Q847Q9"/>
<name>Q847Q9_ASTYP</name>
<keyword evidence="1" id="KW-1133">Transmembrane helix</keyword>
<proteinExistence type="predicted"/>
<accession>Q847Q9</accession>
<dbReference type="EMBL" id="AY191289">
    <property type="protein sequence ID" value="AAO61977.1"/>
    <property type="molecule type" value="Genomic_DNA"/>
</dbReference>
<organism evidence="2">
    <name type="scientific">Aster yellows phytoplasma</name>
    <dbReference type="NCBI Taxonomy" id="35779"/>
    <lineage>
        <taxon>Bacteria</taxon>
        <taxon>Bacillati</taxon>
        <taxon>Mycoplasmatota</taxon>
        <taxon>Mollicutes</taxon>
        <taxon>Acholeplasmatales</taxon>
        <taxon>Acholeplasmataceae</taxon>
        <taxon>Candidatus Phytoplasma</taxon>
        <taxon>16SrI (Aster yellows group)</taxon>
    </lineage>
</organism>
<sequence>MFRNAVLLNRYPLVMKCTILYCFTTVHQHLLLLYLVFAANEIKN</sequence>
<evidence type="ECO:0000256" key="1">
    <source>
        <dbReference type="SAM" id="Phobius"/>
    </source>
</evidence>